<gene>
    <name evidence="2" type="ORF">SAMN05443549_103396</name>
</gene>
<keyword evidence="3" id="KW-1185">Reference proteome</keyword>
<proteinExistence type="predicted"/>
<protein>
    <submittedName>
        <fullName evidence="2">Gliding motility-associated C-terminal domain-containing protein</fullName>
    </submittedName>
</protein>
<dbReference type="RefSeq" id="WP_073370148.1">
    <property type="nucleotide sequence ID" value="NZ_FQWB01000003.1"/>
</dbReference>
<dbReference type="InterPro" id="IPR026341">
    <property type="entry name" value="T9SS_type_B"/>
</dbReference>
<evidence type="ECO:0000313" key="3">
    <source>
        <dbReference type="Proteomes" id="UP000184516"/>
    </source>
</evidence>
<name>A0A1M5J7E2_9FLAO</name>
<evidence type="ECO:0000256" key="1">
    <source>
        <dbReference type="ARBA" id="ARBA00022729"/>
    </source>
</evidence>
<dbReference type="STRING" id="468056.SAMN05443549_103396"/>
<organism evidence="2 3">
    <name type="scientific">Flavobacterium fluvii</name>
    <dbReference type="NCBI Taxonomy" id="468056"/>
    <lineage>
        <taxon>Bacteria</taxon>
        <taxon>Pseudomonadati</taxon>
        <taxon>Bacteroidota</taxon>
        <taxon>Flavobacteriia</taxon>
        <taxon>Flavobacteriales</taxon>
        <taxon>Flavobacteriaceae</taxon>
        <taxon>Flavobacterium</taxon>
    </lineage>
</organism>
<dbReference type="OrthoDB" id="9765926at2"/>
<dbReference type="InterPro" id="IPR014755">
    <property type="entry name" value="Cu-Rt/internalin_Ig-like"/>
</dbReference>
<dbReference type="Pfam" id="PF13585">
    <property type="entry name" value="CHU_C"/>
    <property type="match status" value="1"/>
</dbReference>
<dbReference type="Proteomes" id="UP000184516">
    <property type="component" value="Unassembled WGS sequence"/>
</dbReference>
<dbReference type="EMBL" id="FQWB01000003">
    <property type="protein sequence ID" value="SHG36285.1"/>
    <property type="molecule type" value="Genomic_DNA"/>
</dbReference>
<dbReference type="Gene3D" id="2.60.40.1220">
    <property type="match status" value="3"/>
</dbReference>
<keyword evidence="1" id="KW-0732">Signal</keyword>
<reference evidence="3" key="1">
    <citation type="submission" date="2016-11" db="EMBL/GenBank/DDBJ databases">
        <authorList>
            <person name="Varghese N."/>
            <person name="Submissions S."/>
        </authorList>
    </citation>
    <scope>NUCLEOTIDE SEQUENCE [LARGE SCALE GENOMIC DNA]</scope>
    <source>
        <strain evidence="3">DSM 19978</strain>
    </source>
</reference>
<dbReference type="NCBIfam" id="TIGR04131">
    <property type="entry name" value="Bac_Flav_CTERM"/>
    <property type="match status" value="1"/>
</dbReference>
<sequence length="732" mass="76857">MMEKLHKSFSFLFLIATLSITGVFAKNSIGSNAKVSLATAPPIVYSPVIYWQNCSKPLTAIPSAGGTLNWYLTNLPAEISTPIAPTPITTTIGSTVTYYVTQTIGGVESSPRTPIVVNVAADNGATILNPRCDPSQIPTYSLDYTPPATVNNSVMFDWSNNILISNTYNFTYSIQGGPVVVGTTGTSHWLVPNMLPGQSATLILSSASHPCVPSQTIICSVPCGSSTVTPTFNPILPFCAGTPAPSLPATSIEGITGTWSPATISNTASGNYVFTPDPIAYPCALPKTVSVTVTPLVAPTFSGIPAVVCQGAPAPVLPLISSNATPITGTWSPFPVNTATLGTTVYTFTPTPGQPCVSATLTTTSIRIDPVLTPTFAPVGPICTGTTLSALPTTSTNGITGTWSPALNNTATTTYTFTPTAGQCATTTTITITVNPNVVPTFAPVGPICSGAALPPLPTVSTNGINGTWSPATINNTATTTYTFTPSAGQCATNTTMTIVVNPLIDPNFTDLSICSGSTPPNLDLVSPNGITGTWSPSSIDNTTSGAYVFTPDAPQCATIKTINVTVNPSNTLQTLAWAVTDAFTKNQIVTITATAAGNYLYQLDSGPFQTSPVFENVASGMHSITVKDVNGCSTPLTENDILIIGYPKYFTPNGDAYNDTWNIFELKDQLATKIYIFDRYGKLLKDISPTGAGWDGTYIGQPMPASDYWFTVEYEEQGIVKKYKSHFSLKR</sequence>
<accession>A0A1M5J7E2</accession>
<evidence type="ECO:0000313" key="2">
    <source>
        <dbReference type="EMBL" id="SHG36285.1"/>
    </source>
</evidence>
<dbReference type="AlphaFoldDB" id="A0A1M5J7E2"/>